<name>A0ABQ8UK01_9EUKA</name>
<feature type="region of interest" description="Disordered" evidence="1">
    <location>
        <begin position="69"/>
        <end position="94"/>
    </location>
</feature>
<comment type="caution">
    <text evidence="2">The sequence shown here is derived from an EMBL/GenBank/DDBJ whole genome shotgun (WGS) entry which is preliminary data.</text>
</comment>
<gene>
    <name evidence="2" type="ORF">PAPYR_4926</name>
</gene>
<feature type="compositionally biased region" description="Acidic residues" evidence="1">
    <location>
        <begin position="713"/>
        <end position="732"/>
    </location>
</feature>
<feature type="compositionally biased region" description="Low complexity" evidence="1">
    <location>
        <begin position="1669"/>
        <end position="1688"/>
    </location>
</feature>
<feature type="region of interest" description="Disordered" evidence="1">
    <location>
        <begin position="348"/>
        <end position="371"/>
    </location>
</feature>
<feature type="compositionally biased region" description="Low complexity" evidence="1">
    <location>
        <begin position="841"/>
        <end position="864"/>
    </location>
</feature>
<accession>A0ABQ8UK01</accession>
<dbReference type="EMBL" id="JAPMOS010000022">
    <property type="protein sequence ID" value="KAJ4459128.1"/>
    <property type="molecule type" value="Genomic_DNA"/>
</dbReference>
<organism evidence="2 3">
    <name type="scientific">Paratrimastix pyriformis</name>
    <dbReference type="NCBI Taxonomy" id="342808"/>
    <lineage>
        <taxon>Eukaryota</taxon>
        <taxon>Metamonada</taxon>
        <taxon>Preaxostyla</taxon>
        <taxon>Paratrimastigidae</taxon>
        <taxon>Paratrimastix</taxon>
    </lineage>
</organism>
<feature type="compositionally biased region" description="Pro residues" evidence="1">
    <location>
        <begin position="70"/>
        <end position="85"/>
    </location>
</feature>
<dbReference type="Proteomes" id="UP001141327">
    <property type="component" value="Unassembled WGS sequence"/>
</dbReference>
<feature type="region of interest" description="Disordered" evidence="1">
    <location>
        <begin position="833"/>
        <end position="864"/>
    </location>
</feature>
<evidence type="ECO:0000313" key="2">
    <source>
        <dbReference type="EMBL" id="KAJ4459128.1"/>
    </source>
</evidence>
<proteinExistence type="predicted"/>
<sequence>MPAALLACASFTDPAERQFFHRTLAQLLVRVALRGPQPGLSFGCPGDSSEPEPIAGATPFHLWHTVVGPPASPPPRVHTPLPPGRPITTSPSSRLAPQVSQAVLSTIAPGDASTARPYVRGLLVLLGHFCAAPALHQSHEHNTTCCPAAPRGVPMAVGACAPQPAGQAAAAPHSEGARCHCGPPVDGRTVVECLSLLAGLLVRDLVAPEGAAPADVTLPAVVQALAMTHTMARHGAHGAKVPGKTDRQGGVTSCRPLSGRPVQAAPAMTMRIRRAAELCWYLACMMHGESALAALALALARTRAACPACCICVGSGRCAQGLPIGQAAAPAGQPLLGEDDYGLFDRHASQPRATRPPPKLDLPSTSVSGGGGGGGWAGGAWVVYPLPLVRISRTTVASLLALLFTSPAAIAQTATQTHPVPVATATSAGQPSPGPGLLVPAGRTLSDPDLVVGRLLSGPPVPGWAFPEPCPAGPTSFESLRRPPAPAVLAPGPAAWSRLPLLALVLMEQAHQDTHAAAIRGYAAAPPPVSLAQRLAARAQQSPLSGTLLKAALGLRAAPSASPEGLDGQQVDVAGAVIQTVLAGPQAQCASMAACLAYAMEEWGGMGERVVGPLAAAMEARRDLAPDQPRGPAQGMVLLASLLGSVLPQAGRAAPASLVLLFARLARHCAALQLPQAGATPDPAAPSAPSLAQRVLVTAGRGWHGRGGPGGVEDGEEEAIGAEDPDEADPAEADTAPDSSLHDPMIADMALTDAADLGAHQVHPEPDRPLGALITYTAPVPAGPGGATSDPGAALLPPLMMPAPSPIPARTPTPNLKPTLMGSFAQDSSFWGAPTPGPARGGARPAASDAAASPAAPAAGGLGADGLDSAPIATRLWRAPARAAALPDLSALTVAGESSLELAGYQGPAHNRTHLGRAIRSTWDTAQPAVALLPVPMPPTATQWALWAAPTHAAGVAVRGGGPAAEAVERADRLGARQCFDALGQGPILEPVAQTFLAAWMATGGCPPSVVPAPAAPAPAPAGAPAAPAPAAAPTERLLCTPRGWLPHGGVPHQGHVAWLEQQQLPASEIGRLWRGRWAALVRGGAEAAVGSGATHGDGLLCGMEPTWPREVMQALLAMCLTRPGPAAWLYPALVSGLLPALESHLVALQGPDPLETARSEPWLLLGALHAWTRPALALAPFRSTLRQLPPEGSPLTGPAPVPQSLAVAFSQPGAPAVGRLFAEGLIHPAALLAGAKGLVPLGPVGAEGKRSKNAPPPTLAEGTATFQIAEQLIGRAAGAVSPVVGALFAAASQTHLLAVRLRHHAAAQTATSARALAAFAGAQEPTAAATSGANPAAGGPGAAEMSGLVEQLEQWQQAATAVRRMDTRLRQEISGCLLGLLEYSFVELPQPSDSLLEPVLLAPAAGPPDAATAQGPAPPAPVYVVPFLDGCFTPLMEALGRSLSMGAFAAARPADPAGLSELGPVPAPMDRALPFTHGYRRLHHGRHPAPVWLDRTRPQQSPEATAATPPAVPAALQTGTHWRWCFAVLLGAMRVCQAYLLQHTDLPTSTLPGAPPLLSAQTPVASILAAVDAFAGCARRMGDQGAEYLYDLRDDPIWETLAGPLSTLLRHTRNQMAAQGPAHVGAFNGVLGAFGARLRQCWCPLAPLVGPFMEQLVALPLSAGAGTAPQQQLQPQPFPVGQQLGPGEEAAPQ</sequence>
<evidence type="ECO:0000256" key="1">
    <source>
        <dbReference type="SAM" id="MobiDB-lite"/>
    </source>
</evidence>
<reference evidence="2" key="1">
    <citation type="journal article" date="2022" name="bioRxiv">
        <title>Genomics of Preaxostyla Flagellates Illuminates Evolutionary Transitions and the Path Towards Mitochondrial Loss.</title>
        <authorList>
            <person name="Novak L.V.F."/>
            <person name="Treitli S.C."/>
            <person name="Pyrih J."/>
            <person name="Halakuc P."/>
            <person name="Pipaliya S.V."/>
            <person name="Vacek V."/>
            <person name="Brzon O."/>
            <person name="Soukal P."/>
            <person name="Eme L."/>
            <person name="Dacks J.B."/>
            <person name="Karnkowska A."/>
            <person name="Elias M."/>
            <person name="Hampl V."/>
        </authorList>
    </citation>
    <scope>NUCLEOTIDE SEQUENCE</scope>
    <source>
        <strain evidence="2">RCP-MX</strain>
    </source>
</reference>
<feature type="region of interest" description="Disordered" evidence="1">
    <location>
        <begin position="1669"/>
        <end position="1694"/>
    </location>
</feature>
<keyword evidence="3" id="KW-1185">Reference proteome</keyword>
<protein>
    <submittedName>
        <fullName evidence="2">Uncharacterized protein</fullName>
    </submittedName>
</protein>
<feature type="region of interest" description="Disordered" evidence="1">
    <location>
        <begin position="702"/>
        <end position="743"/>
    </location>
</feature>
<evidence type="ECO:0000313" key="3">
    <source>
        <dbReference type="Proteomes" id="UP001141327"/>
    </source>
</evidence>